<feature type="compositionally biased region" description="Basic and acidic residues" evidence="8">
    <location>
        <begin position="69"/>
        <end position="78"/>
    </location>
</feature>
<dbReference type="Pfam" id="PF01342">
    <property type="entry name" value="SAND"/>
    <property type="match status" value="1"/>
</dbReference>
<evidence type="ECO:0000256" key="2">
    <source>
        <dbReference type="ARBA" id="ARBA00022833"/>
    </source>
</evidence>
<dbReference type="GO" id="GO:0046872">
    <property type="term" value="F:metal ion binding"/>
    <property type="evidence" value="ECO:0007669"/>
    <property type="project" value="UniProtKB-KW"/>
</dbReference>
<keyword evidence="6" id="KW-0539">Nucleus</keyword>
<feature type="region of interest" description="Disordered" evidence="8">
    <location>
        <begin position="26"/>
        <end position="81"/>
    </location>
</feature>
<dbReference type="PANTHER" id="PTHR10417">
    <property type="entry name" value="GLUCOCORTICOID MODULATORY ELEMENT-BINDING PROTEIN"/>
    <property type="match status" value="1"/>
</dbReference>
<dbReference type="SUPFAM" id="SSF63763">
    <property type="entry name" value="SAND domain-like"/>
    <property type="match status" value="1"/>
</dbReference>
<dbReference type="InterPro" id="IPR010919">
    <property type="entry name" value="SAND-like_dom_sf"/>
</dbReference>
<dbReference type="InterPro" id="IPR000770">
    <property type="entry name" value="SAND_dom"/>
</dbReference>
<accession>A0A8S3UMX0</accession>
<evidence type="ECO:0000313" key="10">
    <source>
        <dbReference type="EMBL" id="CAG2243663.1"/>
    </source>
</evidence>
<feature type="coiled-coil region" evidence="7">
    <location>
        <begin position="495"/>
        <end position="547"/>
    </location>
</feature>
<dbReference type="PROSITE" id="PS50864">
    <property type="entry name" value="SAND"/>
    <property type="match status" value="1"/>
</dbReference>
<dbReference type="OrthoDB" id="5792412at2759"/>
<protein>
    <recommendedName>
        <fullName evidence="9">SAND domain-containing protein</fullName>
    </recommendedName>
</protein>
<evidence type="ECO:0000256" key="6">
    <source>
        <dbReference type="ARBA" id="ARBA00023242"/>
    </source>
</evidence>
<feature type="compositionally biased region" description="Polar residues" evidence="8">
    <location>
        <begin position="685"/>
        <end position="697"/>
    </location>
</feature>
<proteinExistence type="predicted"/>
<evidence type="ECO:0000256" key="8">
    <source>
        <dbReference type="SAM" id="MobiDB-lite"/>
    </source>
</evidence>
<comment type="caution">
    <text evidence="10">The sequence shown here is derived from an EMBL/GenBank/DDBJ whole genome shotgun (WGS) entry which is preliminary data.</text>
</comment>
<evidence type="ECO:0000256" key="3">
    <source>
        <dbReference type="ARBA" id="ARBA00023015"/>
    </source>
</evidence>
<keyword evidence="4" id="KW-0238">DNA-binding</keyword>
<evidence type="ECO:0000313" key="11">
    <source>
        <dbReference type="Proteomes" id="UP000683360"/>
    </source>
</evidence>
<evidence type="ECO:0000256" key="5">
    <source>
        <dbReference type="ARBA" id="ARBA00023163"/>
    </source>
</evidence>
<organism evidence="10 11">
    <name type="scientific">Mytilus edulis</name>
    <name type="common">Blue mussel</name>
    <dbReference type="NCBI Taxonomy" id="6550"/>
    <lineage>
        <taxon>Eukaryota</taxon>
        <taxon>Metazoa</taxon>
        <taxon>Spiralia</taxon>
        <taxon>Lophotrochozoa</taxon>
        <taxon>Mollusca</taxon>
        <taxon>Bivalvia</taxon>
        <taxon>Autobranchia</taxon>
        <taxon>Pteriomorphia</taxon>
        <taxon>Mytilida</taxon>
        <taxon>Mytiloidea</taxon>
        <taxon>Mytilidae</taxon>
        <taxon>Mytilinae</taxon>
        <taxon>Mytilus</taxon>
    </lineage>
</organism>
<reference evidence="10" key="1">
    <citation type="submission" date="2021-03" db="EMBL/GenBank/DDBJ databases">
        <authorList>
            <person name="Bekaert M."/>
        </authorList>
    </citation>
    <scope>NUCLEOTIDE SEQUENCE</scope>
</reference>
<dbReference type="Proteomes" id="UP000683360">
    <property type="component" value="Unassembled WGS sequence"/>
</dbReference>
<dbReference type="Gene3D" id="3.10.390.10">
    <property type="entry name" value="SAND domain-like"/>
    <property type="match status" value="1"/>
</dbReference>
<evidence type="ECO:0000256" key="4">
    <source>
        <dbReference type="ARBA" id="ARBA00023125"/>
    </source>
</evidence>
<keyword evidence="3" id="KW-0805">Transcription regulation</keyword>
<keyword evidence="5" id="KW-0804">Transcription</keyword>
<gene>
    <name evidence="10" type="ORF">MEDL_55769</name>
</gene>
<evidence type="ECO:0000256" key="1">
    <source>
        <dbReference type="ARBA" id="ARBA00022723"/>
    </source>
</evidence>
<evidence type="ECO:0000259" key="9">
    <source>
        <dbReference type="PROSITE" id="PS50864"/>
    </source>
</evidence>
<dbReference type="PANTHER" id="PTHR10417:SF4">
    <property type="entry name" value="SAND DOMAIN-CONTAINING PROTEIN-RELATED"/>
    <property type="match status" value="1"/>
</dbReference>
<keyword evidence="11" id="KW-1185">Reference proteome</keyword>
<keyword evidence="7" id="KW-0175">Coiled coil</keyword>
<keyword evidence="1" id="KW-0479">Metal-binding</keyword>
<evidence type="ECO:0000256" key="7">
    <source>
        <dbReference type="SAM" id="Coils"/>
    </source>
</evidence>
<name>A0A8S3UMX0_MYTED</name>
<dbReference type="SMART" id="SM00258">
    <property type="entry name" value="SAND"/>
    <property type="match status" value="1"/>
</dbReference>
<feature type="domain" description="SAND" evidence="9">
    <location>
        <begin position="155"/>
        <end position="245"/>
    </location>
</feature>
<dbReference type="EMBL" id="CAJPWZ010002709">
    <property type="protein sequence ID" value="CAG2243663.1"/>
    <property type="molecule type" value="Genomic_DNA"/>
</dbReference>
<feature type="compositionally biased region" description="Basic and acidic residues" evidence="8">
    <location>
        <begin position="27"/>
        <end position="41"/>
    </location>
</feature>
<dbReference type="InterPro" id="IPR059099">
    <property type="entry name" value="GMEB1/2/Spe-44_dom"/>
</dbReference>
<dbReference type="AlphaFoldDB" id="A0A8S3UMX0"/>
<feature type="compositionally biased region" description="Basic and acidic residues" evidence="8">
    <location>
        <begin position="698"/>
        <end position="732"/>
    </location>
</feature>
<feature type="region of interest" description="Disordered" evidence="8">
    <location>
        <begin position="664"/>
        <end position="769"/>
    </location>
</feature>
<keyword evidence="2" id="KW-0862">Zinc</keyword>
<feature type="compositionally biased region" description="Basic and acidic residues" evidence="8">
    <location>
        <begin position="667"/>
        <end position="683"/>
    </location>
</feature>
<sequence length="769" mass="87132">MFYHISGATVEVANDKDKSGKACHYIPKMEDSDTNDSKTLDQDEFESNGNAGIEGPDSPGSLCPEYETDEGHPGESDLIHNTPMTTHIKQEVIDDDLQYETTEYDPMEDMSHEGFLSHEDQKLKLDYRHEALLSKSSKRISPTANNKTRRRPRKDKLLDTNSEEMDPADTIRVTCGHLTGLLHKELFYCPGIHRACVELDDGSATFVTPKRFMFMGEKARLKDWKNAIRWNGHQLRKHIEAGTLAFYKHEELCTGRCMARSPFATRDPAYMTERAKLRREKFEFETLGFSSETDGSGFSDLTADAKKLNFVTTVEENGCMKIQSVSGGDESMWNSIENNETDTEPPDIKPDVKQLQIQMMNSMQNNKVEPVLIAPKPQVSQNMPTTLSQTQVRPLYSYKPRAETQKTIARTETLKTSLLPPSIMNAVMPPVSENDSNAEEDRLLWQGIVELGLIDEFFREIKASLDLLKNTMVKRLVPLEDSNRISIIVRQLGLMQKLKFKLEAHRTDMEKQRRRLDREMIDLQKKVQEYEIKKKVLEKRSECFEQILEIPAMKNNSSTSPAVFAANQGPPRLSPNQKGTYILSSAMHGQRPGSIVTTTIGKNGRVQTGPGGTKILVFPKQNTEFHSNPNGSLKITLKRKQDFSDDETPTEMENDSQLKSALLSKGLKSEENKVESNDKKESVNDSEIQTDTSNQDDLISKESSENCTDKDSVQEEINPSHDELNSSHEEIPNAHSCDGDQTSEEKTENAIKRSKRRRSVKTYSDDYIK</sequence>
<dbReference type="Pfam" id="PF25892">
    <property type="entry name" value="Spe-44"/>
    <property type="match status" value="1"/>
</dbReference>
<feature type="region of interest" description="Disordered" evidence="8">
    <location>
        <begin position="134"/>
        <end position="163"/>
    </location>
</feature>
<dbReference type="GO" id="GO:0003677">
    <property type="term" value="F:DNA binding"/>
    <property type="evidence" value="ECO:0007669"/>
    <property type="project" value="UniProtKB-KW"/>
</dbReference>